<keyword evidence="2" id="KW-1185">Reference proteome</keyword>
<name>A0A5C2SIF9_9APHY</name>
<reference evidence="1" key="1">
    <citation type="journal article" date="2018" name="Genome Biol. Evol.">
        <title>Genomics and development of Lentinus tigrinus, a white-rot wood-decaying mushroom with dimorphic fruiting bodies.</title>
        <authorList>
            <person name="Wu B."/>
            <person name="Xu Z."/>
            <person name="Knudson A."/>
            <person name="Carlson A."/>
            <person name="Chen N."/>
            <person name="Kovaka S."/>
            <person name="LaButti K."/>
            <person name="Lipzen A."/>
            <person name="Pennachio C."/>
            <person name="Riley R."/>
            <person name="Schakwitz W."/>
            <person name="Umezawa K."/>
            <person name="Ohm R.A."/>
            <person name="Grigoriev I.V."/>
            <person name="Nagy L.G."/>
            <person name="Gibbons J."/>
            <person name="Hibbett D."/>
        </authorList>
    </citation>
    <scope>NUCLEOTIDE SEQUENCE [LARGE SCALE GENOMIC DNA]</scope>
    <source>
        <strain evidence="1">ALCF2SS1-6</strain>
    </source>
</reference>
<evidence type="ECO:0000313" key="1">
    <source>
        <dbReference type="EMBL" id="RPD63615.1"/>
    </source>
</evidence>
<dbReference type="PANTHER" id="PTHR46579">
    <property type="entry name" value="F5/8 TYPE C DOMAIN-CONTAINING PROTEIN-RELATED"/>
    <property type="match status" value="1"/>
</dbReference>
<organism evidence="1 2">
    <name type="scientific">Lentinus tigrinus ALCF2SS1-6</name>
    <dbReference type="NCBI Taxonomy" id="1328759"/>
    <lineage>
        <taxon>Eukaryota</taxon>
        <taxon>Fungi</taxon>
        <taxon>Dikarya</taxon>
        <taxon>Basidiomycota</taxon>
        <taxon>Agaricomycotina</taxon>
        <taxon>Agaricomycetes</taxon>
        <taxon>Polyporales</taxon>
        <taxon>Polyporaceae</taxon>
        <taxon>Lentinus</taxon>
    </lineage>
</organism>
<protein>
    <recommendedName>
        <fullName evidence="3">DUF4218 domain-containing protein</fullName>
    </recommendedName>
</protein>
<feature type="non-terminal residue" evidence="1">
    <location>
        <position position="399"/>
    </location>
</feature>
<sequence>IYLAGVLPGPKAPSLQEVNHYIAPLVPELLELWDNGVAYTRTALHPDGRLTRGLLVPVVADLGAVRKTTGYGSHSATYFCSFCQLKKGDINQTDPTKWPRRDCETFRRLSKAWYGARSVKEREKLFKAHGVRYSVLLELPYWKPTRYVVLDTMHNLFLGLFQRHCRKVFGMNIAVDEGTIQSEDVEVSEEDLAAAIHELRKRENAHSLKAHLTLPTMRALYEASQLGDPGKRNKLQMAQELLAQVLHKDMALTSLPTSIGRVPINVGAAAAGTLSADQWRTLSTVHLPITLVRLWANLPAVERKRKMLDNFLHMVAAVRYGTARRVSNIRVQTYNYHIFSYVRGLRDLFPEQELVPNQHLALHLGEVLSRFGPTQGYWAFPFERYIRLLRQGGINYRIG</sequence>
<dbReference type="STRING" id="1328759.A0A5C2SIF9"/>
<dbReference type="EMBL" id="ML122255">
    <property type="protein sequence ID" value="RPD63615.1"/>
    <property type="molecule type" value="Genomic_DNA"/>
</dbReference>
<dbReference type="PANTHER" id="PTHR46579:SF1">
    <property type="entry name" value="F5_8 TYPE C DOMAIN-CONTAINING PROTEIN"/>
    <property type="match status" value="1"/>
</dbReference>
<dbReference type="Proteomes" id="UP000313359">
    <property type="component" value="Unassembled WGS sequence"/>
</dbReference>
<dbReference type="OrthoDB" id="3269001at2759"/>
<proteinExistence type="predicted"/>
<evidence type="ECO:0008006" key="3">
    <source>
        <dbReference type="Google" id="ProtNLM"/>
    </source>
</evidence>
<gene>
    <name evidence="1" type="ORF">L227DRAFT_474990</name>
</gene>
<dbReference type="AlphaFoldDB" id="A0A5C2SIF9"/>
<feature type="non-terminal residue" evidence="1">
    <location>
        <position position="1"/>
    </location>
</feature>
<accession>A0A5C2SIF9</accession>
<evidence type="ECO:0000313" key="2">
    <source>
        <dbReference type="Proteomes" id="UP000313359"/>
    </source>
</evidence>